<name>E1X4K2_HALMS</name>
<dbReference type="RefSeq" id="WP_014243219.1">
    <property type="nucleotide sequence ID" value="NC_016620.1"/>
</dbReference>
<dbReference type="Proteomes" id="UP000008963">
    <property type="component" value="Chromosome"/>
</dbReference>
<evidence type="ECO:0000313" key="2">
    <source>
        <dbReference type="EMBL" id="CBW25432.1"/>
    </source>
</evidence>
<dbReference type="EMBL" id="FQ312005">
    <property type="protein sequence ID" value="CBW25432.1"/>
    <property type="molecule type" value="Genomic_DNA"/>
</dbReference>
<feature type="transmembrane region" description="Helical" evidence="1">
    <location>
        <begin position="340"/>
        <end position="360"/>
    </location>
</feature>
<dbReference type="HOGENOM" id="CLU_031962_3_1_7"/>
<dbReference type="OrthoDB" id="9791166at2"/>
<keyword evidence="3" id="KW-1185">Reference proteome</keyword>
<keyword evidence="1" id="KW-0472">Membrane</keyword>
<feature type="transmembrane region" description="Helical" evidence="1">
    <location>
        <begin position="20"/>
        <end position="41"/>
    </location>
</feature>
<dbReference type="STRING" id="862908.BMS_0520"/>
<sequence length="423" mass="48479">MKKHLSLKSITPFILKLHLYIGIFIAPFILLATLTGVLYILTPQIESYIYRDLLIVDSNSKVKKSLDEQLAIALSSAKGRGLKLYSIRPSLRESTSTRVLFKSDKLRSSEFHTLFINPYELTILGELGTYGTSGVLPLRMKIDYFHRDLMLGDWGRWYSELAASWMWISGLSGFFLFLIKYKKSMAGKLLRRHVFIGLFSLFALIFLSITGLTWSKWAGSTISTIRKSLSWHTPSPKRLISPTQDLNIAHSLDKVFEISKRNGIDSAFIEIVPPKNNTSAWFIREIERKFPPKVDSITIHPQSFEVLDSAYFKDFNLMAKLTRYGIDFHMGNLFGVFNQILLTLFGCAIIYLIISGYKIYFRRLKAKKLFAPNNSLIEIFKRQPMANKLLIASTIAILCYFLPLLAISLMLILTTEKFYCLRS</sequence>
<dbReference type="PATRIC" id="fig|862908.3.peg.498"/>
<feature type="transmembrane region" description="Helical" evidence="1">
    <location>
        <begin position="193"/>
        <end position="214"/>
    </location>
</feature>
<keyword evidence="1" id="KW-0812">Transmembrane</keyword>
<accession>E1X4K2</accession>
<feature type="transmembrane region" description="Helical" evidence="1">
    <location>
        <begin position="162"/>
        <end position="181"/>
    </location>
</feature>
<dbReference type="eggNOG" id="COG3182">
    <property type="taxonomic scope" value="Bacteria"/>
</dbReference>
<dbReference type="InterPro" id="IPR005625">
    <property type="entry name" value="PepSY-ass_TM"/>
</dbReference>
<keyword evidence="1" id="KW-1133">Transmembrane helix</keyword>
<reference evidence="3" key="1">
    <citation type="journal article" date="2013" name="ISME J.">
        <title>A small predatory core genome in the divergent marine Bacteriovorax marinus SJ and the terrestrial Bdellovibrio bacteriovorus.</title>
        <authorList>
            <person name="Crossman L.C."/>
            <person name="Chen H."/>
            <person name="Cerdeno-Tarraga A.M."/>
            <person name="Brooks K."/>
            <person name="Quail M.A."/>
            <person name="Pineiro S.A."/>
            <person name="Hobley L."/>
            <person name="Sockett R.E."/>
            <person name="Bentley S.D."/>
            <person name="Parkhill J."/>
            <person name="Williams H.N."/>
            <person name="Stine O.C."/>
        </authorList>
    </citation>
    <scope>NUCLEOTIDE SEQUENCE [LARGE SCALE GENOMIC DNA]</scope>
    <source>
        <strain evidence="3">ATCC BAA-682 / DSM 15412 / SJ</strain>
    </source>
</reference>
<dbReference type="PANTHER" id="PTHR34219">
    <property type="entry name" value="IRON-REGULATED INNER MEMBRANE PROTEIN-RELATED"/>
    <property type="match status" value="1"/>
</dbReference>
<evidence type="ECO:0000256" key="1">
    <source>
        <dbReference type="SAM" id="Phobius"/>
    </source>
</evidence>
<feature type="transmembrane region" description="Helical" evidence="1">
    <location>
        <begin position="389"/>
        <end position="413"/>
    </location>
</feature>
<proteinExistence type="predicted"/>
<dbReference type="Pfam" id="PF03929">
    <property type="entry name" value="PepSY_TM"/>
    <property type="match status" value="1"/>
</dbReference>
<dbReference type="PANTHER" id="PTHR34219:SF1">
    <property type="entry name" value="PEPSY DOMAIN-CONTAINING PROTEIN"/>
    <property type="match status" value="1"/>
</dbReference>
<dbReference type="AlphaFoldDB" id="E1X4K2"/>
<evidence type="ECO:0000313" key="3">
    <source>
        <dbReference type="Proteomes" id="UP000008963"/>
    </source>
</evidence>
<protein>
    <submittedName>
        <fullName evidence="2">Iron-regulated membrane protein</fullName>
    </submittedName>
</protein>
<dbReference type="KEGG" id="bmx:BMS_0520"/>
<organism evidence="2 3">
    <name type="scientific">Halobacteriovorax marinus (strain ATCC BAA-682 / DSM 15412 / SJ)</name>
    <name type="common">Bacteriovorax marinus</name>
    <dbReference type="NCBI Taxonomy" id="862908"/>
    <lineage>
        <taxon>Bacteria</taxon>
        <taxon>Pseudomonadati</taxon>
        <taxon>Bdellovibrionota</taxon>
        <taxon>Bacteriovoracia</taxon>
        <taxon>Bacteriovoracales</taxon>
        <taxon>Halobacteriovoraceae</taxon>
        <taxon>Halobacteriovorax</taxon>
    </lineage>
</organism>
<gene>
    <name evidence="2" type="ordered locus">BMS_0520</name>
</gene>